<keyword evidence="3" id="KW-1185">Reference proteome</keyword>
<sequence>MTEPKLWEIPFPPDVYATALEEFLLLEALRGLLGEEASKRVPPAIGLAPVNDIVQCACALLDEAERIVFMAYYEQLALHRRRALDTFMPEPAPVLTNVLSRAEALARYFLMDGQSPIWTAARQVVAELEWCQDKHSIAPKQGGSVLLGAYSCGPFAGLCKMTKSHASVCRLLNRLIQHLGGNLDRPQYWSTIAVNMDLRLPPHKDSGNFPTSNLVFSLTHHSDGGLWIEDGCGQEPMSHTAASRCHALAVNGGRCDRMLPLLPLGRQMVIATSLQATPAPIVTTAAAADTAATATTAVSPHAWITAMPQAGSAHSATVDSAGIQRDESLATQGPARDSPGRSTSTGEHATSSGSQTIPTPRTQGSHVVFLNDLDDEPMWPASDYAGPVTAESHDTVAEADGATSEADLDLFGMD</sequence>
<feature type="compositionally biased region" description="Polar residues" evidence="1">
    <location>
        <begin position="340"/>
        <end position="363"/>
    </location>
</feature>
<proteinExistence type="predicted"/>
<organism evidence="2 3">
    <name type="scientific">Symbiodinium microadriaticum</name>
    <name type="common">Dinoflagellate</name>
    <name type="synonym">Zooxanthella microadriatica</name>
    <dbReference type="NCBI Taxonomy" id="2951"/>
    <lineage>
        <taxon>Eukaryota</taxon>
        <taxon>Sar</taxon>
        <taxon>Alveolata</taxon>
        <taxon>Dinophyceae</taxon>
        <taxon>Suessiales</taxon>
        <taxon>Symbiodiniaceae</taxon>
        <taxon>Symbiodinium</taxon>
    </lineage>
</organism>
<protein>
    <submittedName>
        <fullName evidence="2">Uncharacterized protein</fullName>
    </submittedName>
</protein>
<dbReference type="EMBL" id="LSRX01000538">
    <property type="protein sequence ID" value="OLP94551.1"/>
    <property type="molecule type" value="Genomic_DNA"/>
</dbReference>
<evidence type="ECO:0000313" key="3">
    <source>
        <dbReference type="Proteomes" id="UP000186817"/>
    </source>
</evidence>
<feature type="region of interest" description="Disordered" evidence="1">
    <location>
        <begin position="330"/>
        <end position="363"/>
    </location>
</feature>
<name>A0A1Q9DHA7_SYMMI</name>
<reference evidence="2 3" key="1">
    <citation type="submission" date="2016-02" db="EMBL/GenBank/DDBJ databases">
        <title>Genome analysis of coral dinoflagellate symbionts highlights evolutionary adaptations to a symbiotic lifestyle.</title>
        <authorList>
            <person name="Aranda M."/>
            <person name="Li Y."/>
            <person name="Liew Y.J."/>
            <person name="Baumgarten S."/>
            <person name="Simakov O."/>
            <person name="Wilson M."/>
            <person name="Piel J."/>
            <person name="Ashoor H."/>
            <person name="Bougouffa S."/>
            <person name="Bajic V.B."/>
            <person name="Ryu T."/>
            <person name="Ravasi T."/>
            <person name="Bayer T."/>
            <person name="Micklem G."/>
            <person name="Kim H."/>
            <person name="Bhak J."/>
            <person name="Lajeunesse T.C."/>
            <person name="Voolstra C.R."/>
        </authorList>
    </citation>
    <scope>NUCLEOTIDE SEQUENCE [LARGE SCALE GENOMIC DNA]</scope>
    <source>
        <strain evidence="2 3">CCMP2467</strain>
    </source>
</reference>
<comment type="caution">
    <text evidence="2">The sequence shown here is derived from an EMBL/GenBank/DDBJ whole genome shotgun (WGS) entry which is preliminary data.</text>
</comment>
<gene>
    <name evidence="2" type="ORF">AK812_SmicGene23467</name>
</gene>
<dbReference type="Proteomes" id="UP000186817">
    <property type="component" value="Unassembled WGS sequence"/>
</dbReference>
<accession>A0A1Q9DHA7</accession>
<evidence type="ECO:0000313" key="2">
    <source>
        <dbReference type="EMBL" id="OLP94551.1"/>
    </source>
</evidence>
<evidence type="ECO:0000256" key="1">
    <source>
        <dbReference type="SAM" id="MobiDB-lite"/>
    </source>
</evidence>
<dbReference type="AlphaFoldDB" id="A0A1Q9DHA7"/>